<accession>A0A485KUL3</accession>
<evidence type="ECO:0000313" key="3">
    <source>
        <dbReference type="Proteomes" id="UP000332933"/>
    </source>
</evidence>
<dbReference type="EMBL" id="CAADRA010005335">
    <property type="protein sequence ID" value="VFT88680.1"/>
    <property type="molecule type" value="Genomic_DNA"/>
</dbReference>
<reference evidence="2 3" key="1">
    <citation type="submission" date="2019-03" db="EMBL/GenBank/DDBJ databases">
        <authorList>
            <person name="Gaulin E."/>
            <person name="Dumas B."/>
        </authorList>
    </citation>
    <scope>NUCLEOTIDE SEQUENCE [LARGE SCALE GENOMIC DNA]</scope>
    <source>
        <strain evidence="2">CBS 568.67</strain>
    </source>
</reference>
<dbReference type="AlphaFoldDB" id="A0A485KUL3"/>
<evidence type="ECO:0000313" key="1">
    <source>
        <dbReference type="EMBL" id="KAF0697515.1"/>
    </source>
</evidence>
<dbReference type="Proteomes" id="UP000332933">
    <property type="component" value="Unassembled WGS sequence"/>
</dbReference>
<dbReference type="EMBL" id="VJMH01005314">
    <property type="protein sequence ID" value="KAF0697515.1"/>
    <property type="molecule type" value="Genomic_DNA"/>
</dbReference>
<name>A0A485KUL3_9STRA</name>
<dbReference type="OrthoDB" id="185175at2759"/>
<sequence length="240" mass="27095">MVSLNAASLLSANQTAFKQCRTHGSFIKNFSGYMKIQAGFFGMWKMGFFTLQGIELAYAEDEGLPVLRSDIIAYVVPVKGKQTQLEFHMKSKKVWKTDCASEDIAGAWFAAVDDCMARLTYGIDRYLRSCEKKQTQSIMCGWLSHMDGKRVISRYFYILRHLTLSIAPNVDVLPEHYDVVTGLTAADLDGAMQLRFESQPMMVLRCDSVELLRLWHLIVRTCMNEPTRATFNVAPVAAPV</sequence>
<evidence type="ECO:0000313" key="2">
    <source>
        <dbReference type="EMBL" id="VFT88680.1"/>
    </source>
</evidence>
<gene>
    <name evidence="2" type="primary">Aste57867_11825</name>
    <name evidence="1" type="ORF">As57867_011780</name>
    <name evidence="2" type="ORF">ASTE57867_11825</name>
</gene>
<reference evidence="1" key="2">
    <citation type="submission" date="2019-06" db="EMBL/GenBank/DDBJ databases">
        <title>Genomics analysis of Aphanomyces spp. identifies a new class of oomycete effector associated with host adaptation.</title>
        <authorList>
            <person name="Gaulin E."/>
        </authorList>
    </citation>
    <scope>NUCLEOTIDE SEQUENCE</scope>
    <source>
        <strain evidence="1">CBS 578.67</strain>
    </source>
</reference>
<organism evidence="2 3">
    <name type="scientific">Aphanomyces stellatus</name>
    <dbReference type="NCBI Taxonomy" id="120398"/>
    <lineage>
        <taxon>Eukaryota</taxon>
        <taxon>Sar</taxon>
        <taxon>Stramenopiles</taxon>
        <taxon>Oomycota</taxon>
        <taxon>Saprolegniomycetes</taxon>
        <taxon>Saprolegniales</taxon>
        <taxon>Verrucalvaceae</taxon>
        <taxon>Aphanomyces</taxon>
    </lineage>
</organism>
<proteinExistence type="predicted"/>
<protein>
    <submittedName>
        <fullName evidence="2">Aste57867_11825 protein</fullName>
    </submittedName>
</protein>
<keyword evidence="3" id="KW-1185">Reference proteome</keyword>